<dbReference type="Pfam" id="PF14322">
    <property type="entry name" value="SusD-like_3"/>
    <property type="match status" value="1"/>
</dbReference>
<evidence type="ECO:0000256" key="4">
    <source>
        <dbReference type="ARBA" id="ARBA00023136"/>
    </source>
</evidence>
<comment type="similarity">
    <text evidence="2">Belongs to the SusD family.</text>
</comment>
<keyword evidence="3" id="KW-0732">Signal</keyword>
<dbReference type="Proteomes" id="UP000266441">
    <property type="component" value="Unassembled WGS sequence"/>
</dbReference>
<dbReference type="InterPro" id="IPR012944">
    <property type="entry name" value="SusD_RagB_dom"/>
</dbReference>
<dbReference type="EMBL" id="QWET01000006">
    <property type="protein sequence ID" value="RIH65446.1"/>
    <property type="molecule type" value="Genomic_DNA"/>
</dbReference>
<accession>A0A399D1V6</accession>
<name>A0A399D1V6_9BACT</name>
<dbReference type="Gene3D" id="1.25.40.390">
    <property type="match status" value="1"/>
</dbReference>
<evidence type="ECO:0000313" key="8">
    <source>
        <dbReference type="EMBL" id="RIH65446.1"/>
    </source>
</evidence>
<reference evidence="8 9" key="1">
    <citation type="journal article" date="2015" name="Int. J. Syst. Evol. Microbiol.">
        <title>Mariniphaga sediminis sp. nov., isolated from coastal sediment.</title>
        <authorList>
            <person name="Wang F.Q."/>
            <person name="Shen Q.Y."/>
            <person name="Chen G.J."/>
            <person name="Du Z.J."/>
        </authorList>
    </citation>
    <scope>NUCLEOTIDE SEQUENCE [LARGE SCALE GENOMIC DNA]</scope>
    <source>
        <strain evidence="8 9">SY21</strain>
    </source>
</reference>
<dbReference type="InterPro" id="IPR011990">
    <property type="entry name" value="TPR-like_helical_dom_sf"/>
</dbReference>
<proteinExistence type="inferred from homology"/>
<dbReference type="PROSITE" id="PS51257">
    <property type="entry name" value="PROKAR_LIPOPROTEIN"/>
    <property type="match status" value="1"/>
</dbReference>
<evidence type="ECO:0000259" key="7">
    <source>
        <dbReference type="Pfam" id="PF14322"/>
    </source>
</evidence>
<gene>
    <name evidence="8" type="ORF">D1164_10000</name>
</gene>
<protein>
    <submittedName>
        <fullName evidence="8">RagB/SusD family nutrient uptake outer membrane protein</fullName>
    </submittedName>
</protein>
<feature type="domain" description="SusD-like N-terminal" evidence="7">
    <location>
        <begin position="26"/>
        <end position="216"/>
    </location>
</feature>
<feature type="domain" description="RagB/SusD" evidence="6">
    <location>
        <begin position="277"/>
        <end position="557"/>
    </location>
</feature>
<dbReference type="AlphaFoldDB" id="A0A399D1V6"/>
<sequence>MNSIMKKLFIIYSGVVLLLLAACEPFLEEENYTSIVADNLYATKTGYEGLVNSCYSSLRDIYGEEPWLFCAGTDMYVEGKASQPAGLSEYQALTATDGSVLSFYQNLYKSIQLCNTAIYYNDKTETYDALSQRVAEAQFIRALAYFKLVQHFGGVSIIKQMIDEPVTSFARNSSEEVYEFIIEDLEDALAGLPVEPENFGRPTKGAANHFLAKVYLTRGYESFGTENDFTTAANYAEDAINGKGLNLTYHELFSPGNENNEEILFSVQYDKVSMLDLYSDGNRQNYYFGANLGANGNAAGYPARSYNLCPTMYVYDLYNEYDSRWEASFMNIIYERYYDYYDRPDELDQLVVTQYYPQSWEVENAELWQEESVLRSQAVIYPYSPNWVASPATLLNRETPCVKKFDDPTSYASGFGSNSRDIFLARLGETYLIAAEAYFKAGDLANAARTINVVRTRAAKSGKEAEMQISANGITINTILDERALELLGEYHRWEDLKRTGTLIERTKMYNRDIKEWFDNGTNPFEGVKSELKLLRPIPQQALDLNQNKDFGQNPGY</sequence>
<keyword evidence="5" id="KW-0998">Cell outer membrane</keyword>
<evidence type="ECO:0000256" key="3">
    <source>
        <dbReference type="ARBA" id="ARBA00022729"/>
    </source>
</evidence>
<dbReference type="OrthoDB" id="5694214at2"/>
<organism evidence="8 9">
    <name type="scientific">Mariniphaga sediminis</name>
    <dbReference type="NCBI Taxonomy" id="1628158"/>
    <lineage>
        <taxon>Bacteria</taxon>
        <taxon>Pseudomonadati</taxon>
        <taxon>Bacteroidota</taxon>
        <taxon>Bacteroidia</taxon>
        <taxon>Marinilabiliales</taxon>
        <taxon>Prolixibacteraceae</taxon>
        <taxon>Mariniphaga</taxon>
    </lineage>
</organism>
<dbReference type="GO" id="GO:0009279">
    <property type="term" value="C:cell outer membrane"/>
    <property type="evidence" value="ECO:0007669"/>
    <property type="project" value="UniProtKB-SubCell"/>
</dbReference>
<evidence type="ECO:0000313" key="9">
    <source>
        <dbReference type="Proteomes" id="UP000266441"/>
    </source>
</evidence>
<dbReference type="InterPro" id="IPR033985">
    <property type="entry name" value="SusD-like_N"/>
</dbReference>
<comment type="caution">
    <text evidence="8">The sequence shown here is derived from an EMBL/GenBank/DDBJ whole genome shotgun (WGS) entry which is preliminary data.</text>
</comment>
<keyword evidence="4" id="KW-0472">Membrane</keyword>
<evidence type="ECO:0000256" key="2">
    <source>
        <dbReference type="ARBA" id="ARBA00006275"/>
    </source>
</evidence>
<evidence type="ECO:0000256" key="5">
    <source>
        <dbReference type="ARBA" id="ARBA00023237"/>
    </source>
</evidence>
<dbReference type="Pfam" id="PF07980">
    <property type="entry name" value="SusD_RagB"/>
    <property type="match status" value="1"/>
</dbReference>
<dbReference type="SUPFAM" id="SSF48452">
    <property type="entry name" value="TPR-like"/>
    <property type="match status" value="1"/>
</dbReference>
<evidence type="ECO:0000256" key="1">
    <source>
        <dbReference type="ARBA" id="ARBA00004442"/>
    </source>
</evidence>
<evidence type="ECO:0000259" key="6">
    <source>
        <dbReference type="Pfam" id="PF07980"/>
    </source>
</evidence>
<keyword evidence="9" id="KW-1185">Reference proteome</keyword>
<comment type="subcellular location">
    <subcellularLocation>
        <location evidence="1">Cell outer membrane</location>
    </subcellularLocation>
</comment>